<protein>
    <submittedName>
        <fullName evidence="1">Uncharacterized protein</fullName>
    </submittedName>
</protein>
<dbReference type="InterPro" id="IPR035093">
    <property type="entry name" value="RelE/ParE_toxin_dom_sf"/>
</dbReference>
<reference evidence="1 2" key="1">
    <citation type="submission" date="2024-07" db="EMBL/GenBank/DDBJ databases">
        <authorList>
            <person name="Kang M."/>
        </authorList>
    </citation>
    <scope>NUCLEOTIDE SEQUENCE [LARGE SCALE GENOMIC DNA]</scope>
    <source>
        <strain evidence="1 2">DFM31</strain>
    </source>
</reference>
<evidence type="ECO:0000313" key="1">
    <source>
        <dbReference type="EMBL" id="MEV8469000.1"/>
    </source>
</evidence>
<keyword evidence="2" id="KW-1185">Reference proteome</keyword>
<comment type="caution">
    <text evidence="1">The sequence shown here is derived from an EMBL/GenBank/DDBJ whole genome shotgun (WGS) entry which is preliminary data.</text>
</comment>
<evidence type="ECO:0000313" key="2">
    <source>
        <dbReference type="Proteomes" id="UP001553161"/>
    </source>
</evidence>
<dbReference type="EMBL" id="JBFBVU010000061">
    <property type="protein sequence ID" value="MEV8469000.1"/>
    <property type="molecule type" value="Genomic_DNA"/>
</dbReference>
<dbReference type="Gene3D" id="3.30.2310.20">
    <property type="entry name" value="RelE-like"/>
    <property type="match status" value="1"/>
</dbReference>
<name>A0ABV3LBQ9_9RHOB</name>
<dbReference type="SUPFAM" id="SSF143011">
    <property type="entry name" value="RelE-like"/>
    <property type="match status" value="1"/>
</dbReference>
<feature type="non-terminal residue" evidence="1">
    <location>
        <position position="55"/>
    </location>
</feature>
<organism evidence="1 2">
    <name type="scientific">Meridianimarinicoccus marinus</name>
    <dbReference type="NCBI Taxonomy" id="3231483"/>
    <lineage>
        <taxon>Bacteria</taxon>
        <taxon>Pseudomonadati</taxon>
        <taxon>Pseudomonadota</taxon>
        <taxon>Alphaproteobacteria</taxon>
        <taxon>Rhodobacterales</taxon>
        <taxon>Paracoccaceae</taxon>
        <taxon>Meridianimarinicoccus</taxon>
    </lineage>
</organism>
<gene>
    <name evidence="1" type="ORF">AB0T83_19870</name>
</gene>
<proteinExistence type="predicted"/>
<sequence>MLQGDRKGQYSVRVNDQWRFCFICTEHGPAVSLRWRPSDGVSASVLSPTLWPTIS</sequence>
<accession>A0ABV3LBQ9</accession>
<dbReference type="Proteomes" id="UP001553161">
    <property type="component" value="Unassembled WGS sequence"/>
</dbReference>